<feature type="domain" description="RsbT co-antagonist protein RsbRD N-terminal" evidence="3">
    <location>
        <begin position="26"/>
        <end position="167"/>
    </location>
</feature>
<evidence type="ECO:0000313" key="5">
    <source>
        <dbReference type="EMBL" id="TWS30586.1"/>
    </source>
</evidence>
<evidence type="ECO:0000256" key="1">
    <source>
        <dbReference type="ARBA" id="ARBA00006754"/>
    </source>
</evidence>
<dbReference type="InterPro" id="IPR025751">
    <property type="entry name" value="RsbRD_N_dom"/>
</dbReference>
<feature type="domain" description="CdaR GGDEF-like" evidence="4">
    <location>
        <begin position="180"/>
        <end position="292"/>
    </location>
</feature>
<dbReference type="InterPro" id="IPR042070">
    <property type="entry name" value="PucR_C-HTH_sf"/>
</dbReference>
<comment type="similarity">
    <text evidence="1">Belongs to the CdaR family.</text>
</comment>
<evidence type="ECO:0000313" key="6">
    <source>
        <dbReference type="Proteomes" id="UP000319375"/>
    </source>
</evidence>
<dbReference type="AlphaFoldDB" id="A0A5C5S510"/>
<name>A0A5C5S510_9ACTN</name>
<gene>
    <name evidence="5" type="ORF">FK530_01555</name>
</gene>
<evidence type="ECO:0000259" key="2">
    <source>
        <dbReference type="Pfam" id="PF13556"/>
    </source>
</evidence>
<dbReference type="EMBL" id="VIGX01000001">
    <property type="protein sequence ID" value="TWS30586.1"/>
    <property type="molecule type" value="Genomic_DNA"/>
</dbReference>
<accession>A0A5C5S510</accession>
<dbReference type="InterPro" id="IPR041522">
    <property type="entry name" value="CdaR_GGDEF"/>
</dbReference>
<dbReference type="Pfam" id="PF14361">
    <property type="entry name" value="RsbRD_N"/>
    <property type="match status" value="1"/>
</dbReference>
<evidence type="ECO:0008006" key="7">
    <source>
        <dbReference type="Google" id="ProtNLM"/>
    </source>
</evidence>
<evidence type="ECO:0000259" key="3">
    <source>
        <dbReference type="Pfam" id="PF14361"/>
    </source>
</evidence>
<dbReference type="PANTHER" id="PTHR33744">
    <property type="entry name" value="CARBOHYDRATE DIACID REGULATOR"/>
    <property type="match status" value="1"/>
</dbReference>
<dbReference type="Gene3D" id="1.10.10.2840">
    <property type="entry name" value="PucR C-terminal helix-turn-helix domain"/>
    <property type="match status" value="1"/>
</dbReference>
<evidence type="ECO:0000259" key="4">
    <source>
        <dbReference type="Pfam" id="PF17853"/>
    </source>
</evidence>
<comment type="caution">
    <text evidence="5">The sequence shown here is derived from an EMBL/GenBank/DDBJ whole genome shotgun (WGS) entry which is preliminary data.</text>
</comment>
<feature type="domain" description="PucR C-terminal helix-turn-helix" evidence="2">
    <location>
        <begin position="342"/>
        <end position="397"/>
    </location>
</feature>
<dbReference type="Pfam" id="PF17853">
    <property type="entry name" value="GGDEF_2"/>
    <property type="match status" value="1"/>
</dbReference>
<sequence>MTDLSPPALRWLTDFARAAENEEALDRMVREVDAAIIAALPDLAEPVLRGELDASTRAHWRGVLGTALREQLTVAPTDETHDLARTMARRGFPVTDLIAVYRVGQNEAWNVLIAALGSGITDLEVRAEVLLYFWPRVTHWLDISIEAMISTFTAEREQWQQGALARRTATIDALLAGRAVDVAEATAALGYPLARPHVAYSVWVDEDVPEAEVHRLLERSAQAVHRAVGGEHQLTQRSGARSLRCWSAGAELAPLVELPALPDGVRCAVGTPHPGPAGFRRSHDEAAAALAVGFRTGRPRVAYRDVELACLVSGDAGPAGVATLVDRELGALAEPGDGAARLRETLLAYLEAGGDARATGKALTLHPNTVRYRVRQAESLLGHPIDERRVYVELALHAVQVFGPSPGAERP</sequence>
<dbReference type="RefSeq" id="WP_146485222.1">
    <property type="nucleotide sequence ID" value="NZ_VIGX01000001.1"/>
</dbReference>
<keyword evidence="6" id="KW-1185">Reference proteome</keyword>
<dbReference type="OrthoDB" id="3663486at2"/>
<dbReference type="Pfam" id="PF13556">
    <property type="entry name" value="HTH_30"/>
    <property type="match status" value="1"/>
</dbReference>
<proteinExistence type="inferred from homology"/>
<reference evidence="5 6" key="1">
    <citation type="submission" date="2019-06" db="EMBL/GenBank/DDBJ databases">
        <title>Tsukamurella conjunctivitidis sp. nov., Tsukamurella assacharolytica sp. nov. and Tsukamurella sputae sp. nov. isolated from patients with conjunctivitis, bacteraemia (lymphoma) and respiratory infection (sputum) in Hong Kong.</title>
        <authorList>
            <person name="Teng J.L.L."/>
            <person name="Lee H.H."/>
            <person name="Fong J.Y.H."/>
            <person name="Fok K.M.N."/>
            <person name="Lau S.K.P."/>
            <person name="Woo P.C.Y."/>
        </authorList>
    </citation>
    <scope>NUCLEOTIDE SEQUENCE [LARGE SCALE GENOMIC DNA]</scope>
    <source>
        <strain evidence="5 6">HKU72</strain>
    </source>
</reference>
<organism evidence="5 6">
    <name type="scientific">Tsukamurella conjunctivitidis</name>
    <dbReference type="NCBI Taxonomy" id="2592068"/>
    <lineage>
        <taxon>Bacteria</taxon>
        <taxon>Bacillati</taxon>
        <taxon>Actinomycetota</taxon>
        <taxon>Actinomycetes</taxon>
        <taxon>Mycobacteriales</taxon>
        <taxon>Tsukamurellaceae</taxon>
        <taxon>Tsukamurella</taxon>
    </lineage>
</organism>
<dbReference type="InterPro" id="IPR051448">
    <property type="entry name" value="CdaR-like_regulators"/>
</dbReference>
<dbReference type="InterPro" id="IPR025736">
    <property type="entry name" value="PucR_C-HTH_dom"/>
</dbReference>
<dbReference type="Proteomes" id="UP000319375">
    <property type="component" value="Unassembled WGS sequence"/>
</dbReference>
<dbReference type="PANTHER" id="PTHR33744:SF1">
    <property type="entry name" value="DNA-BINDING TRANSCRIPTIONAL ACTIVATOR ADER"/>
    <property type="match status" value="1"/>
</dbReference>
<protein>
    <recommendedName>
        <fullName evidence="7">PucR family transcriptional regulator</fullName>
    </recommendedName>
</protein>